<dbReference type="Pfam" id="PF20466">
    <property type="entry name" value="MmeI_TRD"/>
    <property type="match status" value="1"/>
</dbReference>
<comment type="caution">
    <text evidence="4">The sequence shown here is derived from an EMBL/GenBank/DDBJ whole genome shotgun (WGS) entry which is preliminary data.</text>
</comment>
<feature type="domain" description="MmeI-like C-terminal" evidence="3">
    <location>
        <begin position="30"/>
        <end position="112"/>
    </location>
</feature>
<dbReference type="EMBL" id="JAHLFE010000183">
    <property type="protein sequence ID" value="MBU3844931.1"/>
    <property type="molecule type" value="Genomic_DNA"/>
</dbReference>
<dbReference type="InterPro" id="IPR046818">
    <property type="entry name" value="MmeI_C"/>
</dbReference>
<protein>
    <submittedName>
        <fullName evidence="4">Uncharacterized protein</fullName>
    </submittedName>
</protein>
<proteinExistence type="predicted"/>
<evidence type="ECO:0000259" key="2">
    <source>
        <dbReference type="Pfam" id="PF20466"/>
    </source>
</evidence>
<reference evidence="4" key="2">
    <citation type="submission" date="2021-04" db="EMBL/GenBank/DDBJ databases">
        <authorList>
            <person name="Gilroy R."/>
        </authorList>
    </citation>
    <scope>NUCLEOTIDE SEQUENCE</scope>
    <source>
        <strain evidence="4">378</strain>
    </source>
</reference>
<gene>
    <name evidence="4" type="ORF">H9847_08745</name>
</gene>
<feature type="region of interest" description="Disordered" evidence="1">
    <location>
        <begin position="126"/>
        <end position="155"/>
    </location>
</feature>
<evidence type="ECO:0000313" key="5">
    <source>
        <dbReference type="Proteomes" id="UP000733611"/>
    </source>
</evidence>
<feature type="compositionally biased region" description="Basic residues" evidence="1">
    <location>
        <begin position="144"/>
        <end position="155"/>
    </location>
</feature>
<dbReference type="AlphaFoldDB" id="A0A948X1X8"/>
<reference evidence="4" key="1">
    <citation type="journal article" date="2021" name="PeerJ">
        <title>Extensive microbial diversity within the chicken gut microbiome revealed by metagenomics and culture.</title>
        <authorList>
            <person name="Gilroy R."/>
            <person name="Ravi A."/>
            <person name="Getino M."/>
            <person name="Pursley I."/>
            <person name="Horton D.L."/>
            <person name="Alikhan N.F."/>
            <person name="Baker D."/>
            <person name="Gharbi K."/>
            <person name="Hall N."/>
            <person name="Watson M."/>
            <person name="Adriaenssens E.M."/>
            <person name="Foster-Nyarko E."/>
            <person name="Jarju S."/>
            <person name="Secka A."/>
            <person name="Antonio M."/>
            <person name="Oren A."/>
            <person name="Chaudhuri R.R."/>
            <person name="La Ragione R."/>
            <person name="Hildebrand F."/>
            <person name="Pallen M.J."/>
        </authorList>
    </citation>
    <scope>NUCLEOTIDE SEQUENCE</scope>
    <source>
        <strain evidence="4">378</strain>
    </source>
</reference>
<name>A0A948X1X8_9GAMM</name>
<dbReference type="Pfam" id="PF20467">
    <property type="entry name" value="MmeI_C"/>
    <property type="match status" value="1"/>
</dbReference>
<evidence type="ECO:0000256" key="1">
    <source>
        <dbReference type="SAM" id="MobiDB-lite"/>
    </source>
</evidence>
<accession>A0A948X1X8</accession>
<organism evidence="4 5">
    <name type="scientific">Candidatus Anaerobiospirillum pullicola</name>
    <dbReference type="NCBI Taxonomy" id="2838451"/>
    <lineage>
        <taxon>Bacteria</taxon>
        <taxon>Pseudomonadati</taxon>
        <taxon>Pseudomonadota</taxon>
        <taxon>Gammaproteobacteria</taxon>
        <taxon>Aeromonadales</taxon>
        <taxon>Succinivibrionaceae</taxon>
        <taxon>Anaerobiospirillum</taxon>
    </lineage>
</organism>
<dbReference type="InterPro" id="IPR046820">
    <property type="entry name" value="MmeI_TRD"/>
</dbReference>
<sequence length="155" mass="18018">MRLTSGRLKSDYRYSRDLTYSTFIWPELTPQQQQPLEMLAQQIIDFCKQATSDPNNKMTLGKLYNPESMPHELKELFAQLDRVVEQAYRPEPFKDDDERLSFLLGLYKKRIDELKEQEAAKARAKRIRSTATMAKTQAADQSAKKAKRSRKATQA</sequence>
<evidence type="ECO:0000313" key="4">
    <source>
        <dbReference type="EMBL" id="MBU3844931.1"/>
    </source>
</evidence>
<evidence type="ECO:0000259" key="3">
    <source>
        <dbReference type="Pfam" id="PF20467"/>
    </source>
</evidence>
<dbReference type="Proteomes" id="UP000733611">
    <property type="component" value="Unassembled WGS sequence"/>
</dbReference>
<feature type="domain" description="MmeI-like target recognition" evidence="2">
    <location>
        <begin position="1"/>
        <end position="28"/>
    </location>
</feature>